<dbReference type="Proteomes" id="UP000199531">
    <property type="component" value="Unassembled WGS sequence"/>
</dbReference>
<dbReference type="EMBL" id="FOCW01000012">
    <property type="protein sequence ID" value="SEN94795.1"/>
    <property type="molecule type" value="Genomic_DNA"/>
</dbReference>
<evidence type="ECO:0000313" key="6">
    <source>
        <dbReference type="Proteomes" id="UP000199531"/>
    </source>
</evidence>
<evidence type="ECO:0000313" key="5">
    <source>
        <dbReference type="EMBL" id="SEN94795.1"/>
    </source>
</evidence>
<keyword evidence="1 5" id="KW-0808">Transferase</keyword>
<dbReference type="RefSeq" id="WP_234970142.1">
    <property type="nucleotide sequence ID" value="NZ_FOCW01000012.1"/>
</dbReference>
<feature type="domain" description="MobA-like NTP transferase" evidence="4">
    <location>
        <begin position="13"/>
        <end position="125"/>
    </location>
</feature>
<sequence>MSSPNPSPAAAQAMLLAAGRGNRMRPLTDATPKPLLQVHGRPLLEWPMRALAAQGVERVLVNTGWLGEQIPARFGAMYAHDGGLPATQLDYSEEEIDFGYALETAGGIARALPRLEEGFWLAAGDVYAPDFVFDAEARARFLASGALAHLWLVPNPAHNPRGDFALAADGLLHATVADDTALPRYTYSTIGLFRHALFAQPWCSIPHGNPQGTAAPLAPLLRAAMAQGLVTGSLYTGRWTDVGTPERLAELNATPL</sequence>
<organism evidence="5 6">
    <name type="scientific">Brachymonas denitrificans DSM 15123</name>
    <dbReference type="NCBI Taxonomy" id="1121117"/>
    <lineage>
        <taxon>Bacteria</taxon>
        <taxon>Pseudomonadati</taxon>
        <taxon>Pseudomonadota</taxon>
        <taxon>Betaproteobacteria</taxon>
        <taxon>Burkholderiales</taxon>
        <taxon>Comamonadaceae</taxon>
        <taxon>Brachymonas</taxon>
    </lineage>
</organism>
<dbReference type="PANTHER" id="PTHR43584">
    <property type="entry name" value="NUCLEOTIDYL TRANSFERASE"/>
    <property type="match status" value="1"/>
</dbReference>
<evidence type="ECO:0000256" key="1">
    <source>
        <dbReference type="ARBA" id="ARBA00022679"/>
    </source>
</evidence>
<name>A0A1H8KPH4_9BURK</name>
<dbReference type="SUPFAM" id="SSF53448">
    <property type="entry name" value="Nucleotide-diphospho-sugar transferases"/>
    <property type="match status" value="1"/>
</dbReference>
<gene>
    <name evidence="5" type="ORF">SAMN02745977_02412</name>
</gene>
<protein>
    <submittedName>
        <fullName evidence="5">MobA-like NTP transferase domain-containing protein</fullName>
    </submittedName>
</protein>
<dbReference type="InterPro" id="IPR025877">
    <property type="entry name" value="MobA-like_NTP_Trfase"/>
</dbReference>
<dbReference type="CDD" id="cd06422">
    <property type="entry name" value="NTP_transferase_like_1"/>
    <property type="match status" value="1"/>
</dbReference>
<dbReference type="InterPro" id="IPR050065">
    <property type="entry name" value="GlmU-like"/>
</dbReference>
<keyword evidence="2" id="KW-0548">Nucleotidyltransferase</keyword>
<keyword evidence="3" id="KW-0460">Magnesium</keyword>
<dbReference type="Gene3D" id="3.90.550.10">
    <property type="entry name" value="Spore Coat Polysaccharide Biosynthesis Protein SpsA, Chain A"/>
    <property type="match status" value="1"/>
</dbReference>
<keyword evidence="6" id="KW-1185">Reference proteome</keyword>
<reference evidence="5 6" key="1">
    <citation type="submission" date="2016-10" db="EMBL/GenBank/DDBJ databases">
        <authorList>
            <person name="de Groot N.N."/>
        </authorList>
    </citation>
    <scope>NUCLEOTIDE SEQUENCE [LARGE SCALE GENOMIC DNA]</scope>
    <source>
        <strain evidence="5 6">DSM 15123</strain>
    </source>
</reference>
<evidence type="ECO:0000259" key="4">
    <source>
        <dbReference type="Pfam" id="PF12804"/>
    </source>
</evidence>
<dbReference type="STRING" id="1121117.SAMN02745977_02412"/>
<dbReference type="GO" id="GO:0016779">
    <property type="term" value="F:nucleotidyltransferase activity"/>
    <property type="evidence" value="ECO:0007669"/>
    <property type="project" value="UniProtKB-KW"/>
</dbReference>
<evidence type="ECO:0000256" key="3">
    <source>
        <dbReference type="ARBA" id="ARBA00022842"/>
    </source>
</evidence>
<evidence type="ECO:0000256" key="2">
    <source>
        <dbReference type="ARBA" id="ARBA00022695"/>
    </source>
</evidence>
<dbReference type="PANTHER" id="PTHR43584:SF8">
    <property type="entry name" value="N-ACETYLMURAMATE ALPHA-1-PHOSPHATE URIDYLYLTRANSFERASE"/>
    <property type="match status" value="1"/>
</dbReference>
<dbReference type="InterPro" id="IPR029044">
    <property type="entry name" value="Nucleotide-diphossugar_trans"/>
</dbReference>
<accession>A0A1H8KPH4</accession>
<proteinExistence type="predicted"/>
<dbReference type="Pfam" id="PF12804">
    <property type="entry name" value="NTP_transf_3"/>
    <property type="match status" value="1"/>
</dbReference>
<dbReference type="AlphaFoldDB" id="A0A1H8KPH4"/>